<dbReference type="GO" id="GO:0004190">
    <property type="term" value="F:aspartic-type endopeptidase activity"/>
    <property type="evidence" value="ECO:0007669"/>
    <property type="project" value="InterPro"/>
</dbReference>
<dbReference type="SUPFAM" id="SSF51283">
    <property type="entry name" value="dUTPase-like"/>
    <property type="match status" value="1"/>
</dbReference>
<dbReference type="Pfam" id="PF00078">
    <property type="entry name" value="RVT_1"/>
    <property type="match status" value="1"/>
</dbReference>
<gene>
    <name evidence="14" type="ORF">QYF61_004634</name>
</gene>
<dbReference type="Gene3D" id="2.70.40.10">
    <property type="match status" value="1"/>
</dbReference>
<evidence type="ECO:0000256" key="6">
    <source>
        <dbReference type="ARBA" id="ARBA00022759"/>
    </source>
</evidence>
<keyword evidence="9" id="KW-0862">Zinc</keyword>
<keyword evidence="6" id="KW-0255">Endonuclease</keyword>
<evidence type="ECO:0000259" key="12">
    <source>
        <dbReference type="PROSITE" id="PS50175"/>
    </source>
</evidence>
<organism evidence="14 15">
    <name type="scientific">Mycteria americana</name>
    <name type="common">Wood stork</name>
    <dbReference type="NCBI Taxonomy" id="33587"/>
    <lineage>
        <taxon>Eukaryota</taxon>
        <taxon>Metazoa</taxon>
        <taxon>Chordata</taxon>
        <taxon>Craniata</taxon>
        <taxon>Vertebrata</taxon>
        <taxon>Euteleostomi</taxon>
        <taxon>Archelosauria</taxon>
        <taxon>Archosauria</taxon>
        <taxon>Dinosauria</taxon>
        <taxon>Saurischia</taxon>
        <taxon>Theropoda</taxon>
        <taxon>Coelurosauria</taxon>
        <taxon>Aves</taxon>
        <taxon>Neognathae</taxon>
        <taxon>Neoaves</taxon>
        <taxon>Aequornithes</taxon>
        <taxon>Ciconiiformes</taxon>
        <taxon>Ciconiidae</taxon>
        <taxon>Mycteria</taxon>
    </lineage>
</organism>
<dbReference type="Proteomes" id="UP001333110">
    <property type="component" value="Unassembled WGS sequence"/>
</dbReference>
<dbReference type="SUPFAM" id="SSF56672">
    <property type="entry name" value="DNA/RNA polymerases"/>
    <property type="match status" value="1"/>
</dbReference>
<evidence type="ECO:0000256" key="10">
    <source>
        <dbReference type="SAM" id="MobiDB-lite"/>
    </source>
</evidence>
<dbReference type="SMART" id="SM00343">
    <property type="entry name" value="ZnF_C2HC"/>
    <property type="match status" value="1"/>
</dbReference>
<dbReference type="Pfam" id="PF00692">
    <property type="entry name" value="dUTPase"/>
    <property type="match status" value="1"/>
</dbReference>
<comment type="similarity">
    <text evidence="1">Belongs to the beta type-B retroviral polymerase family. HERV class-II K(HML-2) pol subfamily.</text>
</comment>
<dbReference type="EC" id="3.1.26.4" evidence="2"/>
<keyword evidence="8" id="KW-0695">RNA-directed DNA polymerase</keyword>
<dbReference type="PROSITE" id="PS50878">
    <property type="entry name" value="RT_POL"/>
    <property type="match status" value="1"/>
</dbReference>
<dbReference type="InterPro" id="IPR000477">
    <property type="entry name" value="RT_dom"/>
</dbReference>
<dbReference type="InterPro" id="IPR010661">
    <property type="entry name" value="RVT_thumb"/>
</dbReference>
<keyword evidence="3" id="KW-0808">Transferase</keyword>
<evidence type="ECO:0000256" key="1">
    <source>
        <dbReference type="ARBA" id="ARBA00010879"/>
    </source>
</evidence>
<keyword evidence="4" id="KW-0548">Nucleotidyltransferase</keyword>
<comment type="caution">
    <text evidence="14">The sequence shown here is derived from an EMBL/GenBank/DDBJ whole genome shotgun (WGS) entry which is preliminary data.</text>
</comment>
<evidence type="ECO:0000256" key="7">
    <source>
        <dbReference type="ARBA" id="ARBA00022801"/>
    </source>
</evidence>
<dbReference type="EMBL" id="JAUNZN010000011">
    <property type="protein sequence ID" value="KAK4814004.1"/>
    <property type="molecule type" value="Genomic_DNA"/>
</dbReference>
<dbReference type="GO" id="GO:0003964">
    <property type="term" value="F:RNA-directed DNA polymerase activity"/>
    <property type="evidence" value="ECO:0007669"/>
    <property type="project" value="UniProtKB-KW"/>
</dbReference>
<dbReference type="CDD" id="cd07557">
    <property type="entry name" value="trimeric_dUTPase"/>
    <property type="match status" value="1"/>
</dbReference>
<dbReference type="PROSITE" id="PS00141">
    <property type="entry name" value="ASP_PROTEASE"/>
    <property type="match status" value="1"/>
</dbReference>
<feature type="domain" description="Peptidase A2" evidence="12">
    <location>
        <begin position="297"/>
        <end position="372"/>
    </location>
</feature>
<accession>A0AAN7MV74</accession>
<dbReference type="SUPFAM" id="SSF50630">
    <property type="entry name" value="Acid proteases"/>
    <property type="match status" value="1"/>
</dbReference>
<dbReference type="InterPro" id="IPR036157">
    <property type="entry name" value="dUTPase-like_sf"/>
</dbReference>
<evidence type="ECO:0000256" key="5">
    <source>
        <dbReference type="ARBA" id="ARBA00022722"/>
    </source>
</evidence>
<dbReference type="InterPro" id="IPR018061">
    <property type="entry name" value="Retropepsins"/>
</dbReference>
<evidence type="ECO:0000256" key="2">
    <source>
        <dbReference type="ARBA" id="ARBA00012180"/>
    </source>
</evidence>
<dbReference type="InterPro" id="IPR001995">
    <property type="entry name" value="Peptidase_A2_cat"/>
</dbReference>
<keyword evidence="9" id="KW-0863">Zinc-finger</keyword>
<evidence type="ECO:0000256" key="8">
    <source>
        <dbReference type="ARBA" id="ARBA00022918"/>
    </source>
</evidence>
<dbReference type="InterPro" id="IPR001878">
    <property type="entry name" value="Znf_CCHC"/>
</dbReference>
<evidence type="ECO:0000256" key="4">
    <source>
        <dbReference type="ARBA" id="ARBA00022695"/>
    </source>
</evidence>
<dbReference type="CDD" id="cd05482">
    <property type="entry name" value="HIV_retropepsin_like"/>
    <property type="match status" value="1"/>
</dbReference>
<dbReference type="PROSITE" id="PS50158">
    <property type="entry name" value="ZF_CCHC"/>
    <property type="match status" value="1"/>
</dbReference>
<reference evidence="14 15" key="1">
    <citation type="journal article" date="2023" name="J. Hered.">
        <title>Chromosome-level genome of the wood stork (Mycteria americana) provides insight into avian chromosome evolution.</title>
        <authorList>
            <person name="Flamio R. Jr."/>
            <person name="Ramstad K.M."/>
        </authorList>
    </citation>
    <scope>NUCLEOTIDE SEQUENCE [LARGE SCALE GENOMIC DNA]</scope>
    <source>
        <strain evidence="14">JAX WOST 10</strain>
    </source>
</reference>
<dbReference type="PANTHER" id="PTHR41694">
    <property type="entry name" value="ENDOGENOUS RETROVIRUS GROUP K MEMBER POL PROTEIN"/>
    <property type="match status" value="1"/>
</dbReference>
<feature type="domain" description="CCHC-type" evidence="11">
    <location>
        <begin position="46"/>
        <end position="62"/>
    </location>
</feature>
<evidence type="ECO:0000259" key="13">
    <source>
        <dbReference type="PROSITE" id="PS50878"/>
    </source>
</evidence>
<dbReference type="InterPro" id="IPR033704">
    <property type="entry name" value="dUTPase_trimeric"/>
</dbReference>
<evidence type="ECO:0000313" key="15">
    <source>
        <dbReference type="Proteomes" id="UP001333110"/>
    </source>
</evidence>
<dbReference type="InterPro" id="IPR036875">
    <property type="entry name" value="Znf_CCHC_sf"/>
</dbReference>
<evidence type="ECO:0000259" key="11">
    <source>
        <dbReference type="PROSITE" id="PS50158"/>
    </source>
</evidence>
<dbReference type="Gene3D" id="3.30.70.270">
    <property type="match status" value="2"/>
</dbReference>
<dbReference type="Gene3D" id="3.10.10.10">
    <property type="entry name" value="HIV Type 1 Reverse Transcriptase, subunit A, domain 1"/>
    <property type="match status" value="1"/>
</dbReference>
<evidence type="ECO:0000313" key="14">
    <source>
        <dbReference type="EMBL" id="KAK4814004.1"/>
    </source>
</evidence>
<name>A0AAN7MV74_MYCAM</name>
<dbReference type="Pfam" id="PF00077">
    <property type="entry name" value="RVP"/>
    <property type="match status" value="1"/>
</dbReference>
<proteinExistence type="inferred from homology"/>
<keyword evidence="5" id="KW-0540">Nuclease</keyword>
<keyword evidence="9" id="KW-0479">Metal-binding</keyword>
<dbReference type="GO" id="GO:0004523">
    <property type="term" value="F:RNA-DNA hybrid ribonuclease activity"/>
    <property type="evidence" value="ECO:0007669"/>
    <property type="project" value="UniProtKB-EC"/>
</dbReference>
<dbReference type="InterPro" id="IPR029054">
    <property type="entry name" value="dUTPase-like"/>
</dbReference>
<dbReference type="GO" id="GO:0006508">
    <property type="term" value="P:proteolysis"/>
    <property type="evidence" value="ECO:0007669"/>
    <property type="project" value="InterPro"/>
</dbReference>
<dbReference type="SUPFAM" id="SSF57756">
    <property type="entry name" value="Retrovirus zinc finger-like domains"/>
    <property type="match status" value="1"/>
</dbReference>
<keyword evidence="15" id="KW-1185">Reference proteome</keyword>
<dbReference type="Gene3D" id="4.10.60.10">
    <property type="entry name" value="Zinc finger, CCHC-type"/>
    <property type="match status" value="1"/>
</dbReference>
<dbReference type="InterPro" id="IPR021109">
    <property type="entry name" value="Peptidase_aspartic_dom_sf"/>
</dbReference>
<dbReference type="CDD" id="cd01645">
    <property type="entry name" value="RT_Rtv"/>
    <property type="match status" value="1"/>
</dbReference>
<protein>
    <recommendedName>
        <fullName evidence="2">ribonuclease H</fullName>
        <ecNumber evidence="2">3.1.26.4</ecNumber>
    </recommendedName>
</protein>
<dbReference type="InterPro" id="IPR034170">
    <property type="entry name" value="Retropepsin-like_cat_dom"/>
</dbReference>
<feature type="region of interest" description="Disordered" evidence="10">
    <location>
        <begin position="90"/>
        <end position="135"/>
    </location>
</feature>
<dbReference type="GO" id="GO:0035613">
    <property type="term" value="F:RNA stem-loop binding"/>
    <property type="evidence" value="ECO:0007669"/>
    <property type="project" value="TreeGrafter"/>
</dbReference>
<dbReference type="InterPro" id="IPR043128">
    <property type="entry name" value="Rev_trsase/Diguanyl_cyclase"/>
</dbReference>
<evidence type="ECO:0000256" key="3">
    <source>
        <dbReference type="ARBA" id="ARBA00022679"/>
    </source>
</evidence>
<dbReference type="PANTHER" id="PTHR41694:SF3">
    <property type="entry name" value="RNA-DIRECTED DNA POLYMERASE-RELATED"/>
    <property type="match status" value="1"/>
</dbReference>
<dbReference type="Gene3D" id="2.40.70.10">
    <property type="entry name" value="Acid Proteases"/>
    <property type="match status" value="1"/>
</dbReference>
<feature type="compositionally biased region" description="Basic and acidic residues" evidence="10">
    <location>
        <begin position="95"/>
        <end position="109"/>
    </location>
</feature>
<dbReference type="Pfam" id="PF06817">
    <property type="entry name" value="RVT_thumb"/>
    <property type="match status" value="1"/>
</dbReference>
<dbReference type="PROSITE" id="PS50175">
    <property type="entry name" value="ASP_PROT_RETROV"/>
    <property type="match status" value="1"/>
</dbReference>
<dbReference type="AlphaFoldDB" id="A0AAN7MV74"/>
<dbReference type="InterPro" id="IPR043502">
    <property type="entry name" value="DNA/RNA_pol_sf"/>
</dbReference>
<feature type="domain" description="Reverse transcriptase" evidence="13">
    <location>
        <begin position="389"/>
        <end position="577"/>
    </location>
</feature>
<dbReference type="InterPro" id="IPR001969">
    <property type="entry name" value="Aspartic_peptidase_AS"/>
</dbReference>
<sequence length="729" mass="80569">MPVNCTLVQMIEACNWVGSIEHHTAALAGAFTSALKIGQMVIGDKRCYRCHTIGHLAADCPQRESAIGRSAGLALGQQVSFKIQRGRTASANVAGKREAEREAGTRDDTSSIDPRTGRAVHTGLPSKGNDGQKFTIGCRDNNATDIVTMDTLSPRTRGSAGLDVAMVTDFTLWGSHVQKIPLNVKGPLGQGYSALSLGRSSTTLTGLFVLPGVIDADFTGQIQAMVWTPSPPVFIPRKTRIAQLILFKAAENCDRCDAGFGSTGPPAIFWATQIATTRPMLTVTLYNPHTSPACVQLPVLIDTGADVTVLALKDCPRSWPLATPTEGLVGVGGTSHTFQSINSLTIKTQEGSTFTVRPYVTNLPMSLLGRDVMAQENVAVLQELVAEQLQQGHITPTTSPWNSPVFIIKKKSGKWRLLHYLRQINKVIEEMGSLQPGLPSLTMIPQNWDIVVTDLKDCFFTIPLHPADAPRFAFSVPKVNRGEPMDRYHWTVLPQGMKNSPTICQVYVAEAIRPVRLRFPEMYIYHYMDDILLASPTNNQVQEALPVLRSVLQNRGLQIAPEKIQMEAPWKYLGWKILQQTIQPQNVAISTDIKTLNDVQKLLGNINWIRTQCGIDNETLAPLFELLKGDTDLNAPRQWTTAAKDALRTLYVCNQEQQPLAIIGQWEARERDPLILLEWVVLPYQPTKTLVTRIELFAALIKRGRERIVEMTGKEPELIILPVVKNYLN</sequence>
<dbReference type="GO" id="GO:0008270">
    <property type="term" value="F:zinc ion binding"/>
    <property type="evidence" value="ECO:0007669"/>
    <property type="project" value="UniProtKB-KW"/>
</dbReference>
<evidence type="ECO:0000256" key="9">
    <source>
        <dbReference type="PROSITE-ProRule" id="PRU00047"/>
    </source>
</evidence>
<keyword evidence="7" id="KW-0378">Hydrolase</keyword>